<dbReference type="Proteomes" id="UP000177876">
    <property type="component" value="Unassembled WGS sequence"/>
</dbReference>
<proteinExistence type="predicted"/>
<name>A0A1F2WNI4_9ACTN</name>
<gene>
    <name evidence="1" type="ORF">A2Y75_01470</name>
</gene>
<comment type="caution">
    <text evidence="1">The sequence shown here is derived from an EMBL/GenBank/DDBJ whole genome shotgun (WGS) entry which is preliminary data.</text>
</comment>
<reference evidence="1 2" key="1">
    <citation type="journal article" date="2016" name="Nat. Commun.">
        <title>Thousands of microbial genomes shed light on interconnected biogeochemical processes in an aquifer system.</title>
        <authorList>
            <person name="Anantharaman K."/>
            <person name="Brown C.T."/>
            <person name="Hug L.A."/>
            <person name="Sharon I."/>
            <person name="Castelle C.J."/>
            <person name="Probst A.J."/>
            <person name="Thomas B.C."/>
            <person name="Singh A."/>
            <person name="Wilkins M.J."/>
            <person name="Karaoz U."/>
            <person name="Brodie E.L."/>
            <person name="Williams K.H."/>
            <person name="Hubbard S.S."/>
            <person name="Banfield J.F."/>
        </authorList>
    </citation>
    <scope>NUCLEOTIDE SEQUENCE [LARGE SCALE GENOMIC DNA]</scope>
</reference>
<evidence type="ECO:0000313" key="2">
    <source>
        <dbReference type="Proteomes" id="UP000177876"/>
    </source>
</evidence>
<evidence type="ECO:0000313" key="1">
    <source>
        <dbReference type="EMBL" id="OFW58405.1"/>
    </source>
</evidence>
<organism evidence="1 2">
    <name type="scientific">Candidatus Solincola sediminis</name>
    <dbReference type="NCBI Taxonomy" id="1797199"/>
    <lineage>
        <taxon>Bacteria</taxon>
        <taxon>Bacillati</taxon>
        <taxon>Actinomycetota</taxon>
        <taxon>Candidatus Geothermincolia</taxon>
        <taxon>Candidatus Geothermincolales</taxon>
        <taxon>Candidatus Geothermincolaceae</taxon>
        <taxon>Candidatus Solincola</taxon>
    </lineage>
</organism>
<dbReference type="STRING" id="1797197.A2Y75_01470"/>
<accession>A0A1F2WNI4</accession>
<dbReference type="AlphaFoldDB" id="A0A1F2WNI4"/>
<protein>
    <submittedName>
        <fullName evidence="1">Uncharacterized protein</fullName>
    </submittedName>
</protein>
<sequence>MVDSSTCIQCPYPDEVARLSGRVKILERKQSELEAKLLNRIELLAIQVGENGAHFMAAASKLTEMILRLDSDMKDGRREFLAAVRMIGSNEVREERKRDRNFP</sequence>
<dbReference type="EMBL" id="MELK01000023">
    <property type="protein sequence ID" value="OFW58405.1"/>
    <property type="molecule type" value="Genomic_DNA"/>
</dbReference>